<organism evidence="9 10">
    <name type="scientific">Stephanodiscus triporus</name>
    <dbReference type="NCBI Taxonomy" id="2934178"/>
    <lineage>
        <taxon>Eukaryota</taxon>
        <taxon>Sar</taxon>
        <taxon>Stramenopiles</taxon>
        <taxon>Ochrophyta</taxon>
        <taxon>Bacillariophyta</taxon>
        <taxon>Coscinodiscophyceae</taxon>
        <taxon>Thalassiosirophycidae</taxon>
        <taxon>Stephanodiscales</taxon>
        <taxon>Stephanodiscaceae</taxon>
        <taxon>Stephanodiscus</taxon>
    </lineage>
</organism>
<comment type="subcellular location">
    <subcellularLocation>
        <location evidence="1">Membrane</location>
        <topology evidence="1">Multi-pass membrane protein</topology>
    </subcellularLocation>
</comment>
<dbReference type="EMBL" id="JALLAZ020001727">
    <property type="protein sequence ID" value="KAL3766570.1"/>
    <property type="molecule type" value="Genomic_DNA"/>
</dbReference>
<dbReference type="Pfam" id="PF25539">
    <property type="entry name" value="Bestrophin_2"/>
    <property type="match status" value="1"/>
</dbReference>
<keyword evidence="10" id="KW-1185">Reference proteome</keyword>
<feature type="compositionally biased region" description="Acidic residues" evidence="8">
    <location>
        <begin position="295"/>
        <end position="304"/>
    </location>
</feature>
<name>A0ABD3MRH0_9STRA</name>
<evidence type="ECO:0000256" key="7">
    <source>
        <dbReference type="SAM" id="Coils"/>
    </source>
</evidence>
<feature type="compositionally biased region" description="Basic and acidic residues" evidence="8">
    <location>
        <begin position="305"/>
        <end position="327"/>
    </location>
</feature>
<keyword evidence="7" id="KW-0175">Coiled coil</keyword>
<dbReference type="GO" id="GO:0006811">
    <property type="term" value="P:monoatomic ion transport"/>
    <property type="evidence" value="ECO:0007669"/>
    <property type="project" value="UniProtKB-KW"/>
</dbReference>
<dbReference type="AlphaFoldDB" id="A0ABD3MRH0"/>
<evidence type="ECO:0000256" key="4">
    <source>
        <dbReference type="ARBA" id="ARBA00022989"/>
    </source>
</evidence>
<evidence type="ECO:0000256" key="3">
    <source>
        <dbReference type="ARBA" id="ARBA00022692"/>
    </source>
</evidence>
<feature type="region of interest" description="Disordered" evidence="8">
    <location>
        <begin position="152"/>
        <end position="228"/>
    </location>
</feature>
<dbReference type="PANTHER" id="PTHR33281">
    <property type="entry name" value="UPF0187 PROTEIN YNEE"/>
    <property type="match status" value="1"/>
</dbReference>
<evidence type="ECO:0000256" key="2">
    <source>
        <dbReference type="ARBA" id="ARBA00022448"/>
    </source>
</evidence>
<feature type="region of interest" description="Disordered" evidence="8">
    <location>
        <begin position="655"/>
        <end position="701"/>
    </location>
</feature>
<protein>
    <recommendedName>
        <fullName evidence="11">Bestrophin homolog</fullName>
    </recommendedName>
</protein>
<feature type="region of interest" description="Disordered" evidence="8">
    <location>
        <begin position="252"/>
        <end position="275"/>
    </location>
</feature>
<feature type="region of interest" description="Disordered" evidence="8">
    <location>
        <begin position="294"/>
        <end position="334"/>
    </location>
</feature>
<keyword evidence="6" id="KW-0472">Membrane</keyword>
<keyword evidence="2" id="KW-0813">Transport</keyword>
<evidence type="ECO:0000256" key="1">
    <source>
        <dbReference type="ARBA" id="ARBA00004141"/>
    </source>
</evidence>
<dbReference type="PANTHER" id="PTHR33281:SF20">
    <property type="match status" value="1"/>
</dbReference>
<evidence type="ECO:0000256" key="6">
    <source>
        <dbReference type="ARBA" id="ARBA00023136"/>
    </source>
</evidence>
<dbReference type="InterPro" id="IPR044669">
    <property type="entry name" value="YneE/VCCN1/2-like"/>
</dbReference>
<keyword evidence="3" id="KW-0812">Transmembrane</keyword>
<accession>A0ABD3MRH0</accession>
<evidence type="ECO:0000256" key="8">
    <source>
        <dbReference type="SAM" id="MobiDB-lite"/>
    </source>
</evidence>
<keyword evidence="5" id="KW-0406">Ion transport</keyword>
<reference evidence="9 10" key="1">
    <citation type="submission" date="2024-10" db="EMBL/GenBank/DDBJ databases">
        <title>Updated reference genomes for cyclostephanoid diatoms.</title>
        <authorList>
            <person name="Roberts W.R."/>
            <person name="Alverson A.J."/>
        </authorList>
    </citation>
    <scope>NUCLEOTIDE SEQUENCE [LARGE SCALE GENOMIC DNA]</scope>
    <source>
        <strain evidence="9 10">AJA276-08</strain>
    </source>
</reference>
<dbReference type="Proteomes" id="UP001530315">
    <property type="component" value="Unassembled WGS sequence"/>
</dbReference>
<feature type="compositionally biased region" description="Polar residues" evidence="8">
    <location>
        <begin position="687"/>
        <end position="699"/>
    </location>
</feature>
<gene>
    <name evidence="9" type="ORF">ACHAW5_003873</name>
</gene>
<keyword evidence="4" id="KW-1133">Transmembrane helix</keyword>
<proteinExistence type="predicted"/>
<evidence type="ECO:0008006" key="11">
    <source>
        <dbReference type="Google" id="ProtNLM"/>
    </source>
</evidence>
<dbReference type="GO" id="GO:0016020">
    <property type="term" value="C:membrane"/>
    <property type="evidence" value="ECO:0007669"/>
    <property type="project" value="UniProtKB-SubCell"/>
</dbReference>
<comment type="caution">
    <text evidence="9">The sequence shown here is derived from an EMBL/GenBank/DDBJ whole genome shotgun (WGS) entry which is preliminary data.</text>
</comment>
<evidence type="ECO:0000313" key="9">
    <source>
        <dbReference type="EMBL" id="KAL3766570.1"/>
    </source>
</evidence>
<evidence type="ECO:0000256" key="5">
    <source>
        <dbReference type="ARBA" id="ARBA00023065"/>
    </source>
</evidence>
<feature type="coiled-coil region" evidence="7">
    <location>
        <begin position="708"/>
        <end position="742"/>
    </location>
</feature>
<sequence>MIEYFRGPYGANLLFRWHGSALAKSFFPGLISVAIYLSLDFVHRFEADDADSAEDVGHVGNPYAIGVLVSSVSFLVIFRANYGYQRYWEACTNVHQLLSKWMDATTLSAVFHMQSDHYDDMRPPSFHDYQGLNAMGMSRDRERIDWPLVSSVGDDPDAAAPSHVGKRQIDIVGRSPGDGGSEYDEEMRHPQHSQVRRPNYDNRDADGFNSDLAPEVRNNTDNDSDIKFASSSANNETITLASSLRRRRYRKSINETKKTKKYRSEHGNDDEMEKIDETRLLGPPRLDGGWGLLYPDDDDGADDASADHFHGDDASKRKQSPFDDERGFASMPGGRTPSLFLQELTHLSSLLVAVALSTLRHDAEDAEPPLGVYVPGMIWPAADPRDLPPDVKRKAEGGASGGAMRNLRYMLGMDQTQQSRTTYNAARPMLVLGGVSDNEISCLRRARGPYARTQLVWSWLSDYMIREHMAGSMGDVAPPIISRLFQFMSDGMTYYNHALKITCVPFPFPHAQLSAFFVLTMVVAIPFLMDQYANHAWLGATLSFLTVTCLAGLHEVARELETPFRSVPNDVPLCTLLAFYNETLITTFAGFHPDAYWETKAFTVLKNMKEKMDDGRSTYCTASDAAPAHVKVGRHAVDDEPFLISELPITTNETSNGCHHEWKAGGGSNEVSLSSQSPPLLPKNKRLSSPSISPHQTSVVDYENTDSLKGLRQAIESQASKIRDLQKRLLKKEEEEEEMKKKKGLAND</sequence>
<evidence type="ECO:0000313" key="10">
    <source>
        <dbReference type="Proteomes" id="UP001530315"/>
    </source>
</evidence>